<name>A0A9E2NW16_9LACO</name>
<evidence type="ECO:0000259" key="2">
    <source>
        <dbReference type="Pfam" id="PF13240"/>
    </source>
</evidence>
<organism evidence="3 4">
    <name type="scientific">Candidatus Lactobacillus pullistercoris</name>
    <dbReference type="NCBI Taxonomy" id="2838636"/>
    <lineage>
        <taxon>Bacteria</taxon>
        <taxon>Bacillati</taxon>
        <taxon>Bacillota</taxon>
        <taxon>Bacilli</taxon>
        <taxon>Lactobacillales</taxon>
        <taxon>Lactobacillaceae</taxon>
        <taxon>Lactobacillus</taxon>
    </lineage>
</organism>
<keyword evidence="1" id="KW-0472">Membrane</keyword>
<sequence>MKFCPNCGSPVQPNATFCTKCGFKLNNSNNVQVNQPVHHVANNTSKYKNKVTVNILIFAVLILLGGFLIYRQYMNRPAHNPNNPLSNTTIVVEDDPYYGNYMVTKTGFGLVYRNLVMIVYKKMGASSDTLKEMKSISPNEWFSYYHTGDSREVKDVLNEDKTIKDLFKKDYSKGTKNILLKLEPNKHLKVGQKVKVKVQIDSWFAQKYGIDATPLSIKISKINR</sequence>
<evidence type="ECO:0000313" key="4">
    <source>
        <dbReference type="Proteomes" id="UP000823844"/>
    </source>
</evidence>
<dbReference type="Proteomes" id="UP000823844">
    <property type="component" value="Unassembled WGS sequence"/>
</dbReference>
<feature type="domain" description="Zinc-ribbon" evidence="2">
    <location>
        <begin position="3"/>
        <end position="25"/>
    </location>
</feature>
<feature type="transmembrane region" description="Helical" evidence="1">
    <location>
        <begin position="51"/>
        <end position="70"/>
    </location>
</feature>
<gene>
    <name evidence="3" type="ORF">H9806_07825</name>
</gene>
<comment type="caution">
    <text evidence="3">The sequence shown here is derived from an EMBL/GenBank/DDBJ whole genome shotgun (WGS) entry which is preliminary data.</text>
</comment>
<protein>
    <submittedName>
        <fullName evidence="3">Zinc ribbon domain-containing protein</fullName>
    </submittedName>
</protein>
<keyword evidence="1" id="KW-0812">Transmembrane</keyword>
<dbReference type="Pfam" id="PF13240">
    <property type="entry name" value="Zn_Ribbon_1"/>
    <property type="match status" value="1"/>
</dbReference>
<proteinExistence type="predicted"/>
<reference evidence="3" key="2">
    <citation type="submission" date="2021-04" db="EMBL/GenBank/DDBJ databases">
        <authorList>
            <person name="Gilroy R."/>
        </authorList>
    </citation>
    <scope>NUCLEOTIDE SEQUENCE</scope>
    <source>
        <strain evidence="3">F6-686</strain>
    </source>
</reference>
<keyword evidence="1" id="KW-1133">Transmembrane helix</keyword>
<dbReference type="AlphaFoldDB" id="A0A9E2NW16"/>
<reference evidence="3" key="1">
    <citation type="journal article" date="2021" name="PeerJ">
        <title>Extensive microbial diversity within the chicken gut microbiome revealed by metagenomics and culture.</title>
        <authorList>
            <person name="Gilroy R."/>
            <person name="Ravi A."/>
            <person name="Getino M."/>
            <person name="Pursley I."/>
            <person name="Horton D.L."/>
            <person name="Alikhan N.F."/>
            <person name="Baker D."/>
            <person name="Gharbi K."/>
            <person name="Hall N."/>
            <person name="Watson M."/>
            <person name="Adriaenssens E.M."/>
            <person name="Foster-Nyarko E."/>
            <person name="Jarju S."/>
            <person name="Secka A."/>
            <person name="Antonio M."/>
            <person name="Oren A."/>
            <person name="Chaudhuri R.R."/>
            <person name="La Ragione R."/>
            <person name="Hildebrand F."/>
            <person name="Pallen M.J."/>
        </authorList>
    </citation>
    <scope>NUCLEOTIDE SEQUENCE</scope>
    <source>
        <strain evidence="3">F6-686</strain>
    </source>
</reference>
<evidence type="ECO:0000313" key="3">
    <source>
        <dbReference type="EMBL" id="MBU3829009.1"/>
    </source>
</evidence>
<dbReference type="InterPro" id="IPR026870">
    <property type="entry name" value="Zinc_ribbon_dom"/>
</dbReference>
<accession>A0A9E2NW16</accession>
<dbReference type="EMBL" id="JAHLFT010000100">
    <property type="protein sequence ID" value="MBU3829009.1"/>
    <property type="molecule type" value="Genomic_DNA"/>
</dbReference>
<evidence type="ECO:0000256" key="1">
    <source>
        <dbReference type="SAM" id="Phobius"/>
    </source>
</evidence>